<feature type="domain" description="Ketoreductase" evidence="4">
    <location>
        <begin position="33"/>
        <end position="231"/>
    </location>
</feature>
<comment type="similarity">
    <text evidence="1">Belongs to the short-chain dehydrogenases/reductases (SDR) family.</text>
</comment>
<protein>
    <recommendedName>
        <fullName evidence="4">Ketoreductase domain-containing protein</fullName>
    </recommendedName>
</protein>
<dbReference type="CDD" id="cd05233">
    <property type="entry name" value="SDR_c"/>
    <property type="match status" value="1"/>
</dbReference>
<accession>A0A8J2IUJ7</accession>
<comment type="caution">
    <text evidence="5">The sequence shown here is derived from an EMBL/GenBank/DDBJ whole genome shotgun (WGS) entry which is preliminary data.</text>
</comment>
<proteinExistence type="inferred from homology"/>
<keyword evidence="3" id="KW-0560">Oxidoreductase</keyword>
<dbReference type="InterPro" id="IPR057326">
    <property type="entry name" value="KR_dom"/>
</dbReference>
<dbReference type="GO" id="GO:0006633">
    <property type="term" value="P:fatty acid biosynthetic process"/>
    <property type="evidence" value="ECO:0007669"/>
    <property type="project" value="TreeGrafter"/>
</dbReference>
<keyword evidence="2" id="KW-0521">NADP</keyword>
<dbReference type="InterPro" id="IPR002347">
    <property type="entry name" value="SDR_fam"/>
</dbReference>
<sequence length="322" mass="34390">MATHRPYDSKLGIVTGGSRGSYLWPAKPFLSESTDFIQGIGAAVAERLAAKGCNLLLVYTSDSSTEPTKKLCSELSTSHKIQCSSVQADLGSPSEAAPKIIDAARSFHASYSSNKPFQIDILINNAGVSSNQHMNDTKQGAIQELEFHRVYNVNVLAPLLLTQAVVPHLPTNRGGRIVNVSSVSSSIGYQGQSVYAGSKAALEAMTRTWSRELATRATVNAVNPGPAWGDMYAAAGQTFWDINQPYVDVAPLAEYNGEPEVLAMAGSDAERFDRTVRESMGNRRPGFTTEIAGTIDMLCSEESGWTTGSVVCANGGMKMSIA</sequence>
<dbReference type="InterPro" id="IPR020904">
    <property type="entry name" value="Sc_DH/Rdtase_CS"/>
</dbReference>
<dbReference type="PANTHER" id="PTHR42760">
    <property type="entry name" value="SHORT-CHAIN DEHYDROGENASES/REDUCTASES FAMILY MEMBER"/>
    <property type="match status" value="1"/>
</dbReference>
<reference evidence="5" key="1">
    <citation type="submission" date="2021-05" db="EMBL/GenBank/DDBJ databases">
        <authorList>
            <person name="Khan N."/>
        </authorList>
    </citation>
    <scope>NUCLEOTIDE SEQUENCE</scope>
</reference>
<dbReference type="FunFam" id="3.40.50.720:FF:000374">
    <property type="entry name" value="3-oxoacyl-(Acyl-carrier-protein) reductase"/>
    <property type="match status" value="1"/>
</dbReference>
<evidence type="ECO:0000256" key="1">
    <source>
        <dbReference type="ARBA" id="ARBA00006484"/>
    </source>
</evidence>
<dbReference type="PROSITE" id="PS00061">
    <property type="entry name" value="ADH_SHORT"/>
    <property type="match status" value="1"/>
</dbReference>
<dbReference type="SMART" id="SM00822">
    <property type="entry name" value="PKS_KR"/>
    <property type="match status" value="1"/>
</dbReference>
<evidence type="ECO:0000259" key="4">
    <source>
        <dbReference type="SMART" id="SM00822"/>
    </source>
</evidence>
<dbReference type="GO" id="GO:0048038">
    <property type="term" value="F:quinone binding"/>
    <property type="evidence" value="ECO:0007669"/>
    <property type="project" value="TreeGrafter"/>
</dbReference>
<evidence type="ECO:0000313" key="6">
    <source>
        <dbReference type="Proteomes" id="UP000693738"/>
    </source>
</evidence>
<dbReference type="AlphaFoldDB" id="A0A8J2IUJ7"/>
<dbReference type="Proteomes" id="UP000693738">
    <property type="component" value="Unassembled WGS sequence"/>
</dbReference>
<dbReference type="Pfam" id="PF00106">
    <property type="entry name" value="adh_short"/>
    <property type="match status" value="1"/>
</dbReference>
<evidence type="ECO:0000313" key="5">
    <source>
        <dbReference type="EMBL" id="CAG7560455.1"/>
    </source>
</evidence>
<dbReference type="GO" id="GO:0016616">
    <property type="term" value="F:oxidoreductase activity, acting on the CH-OH group of donors, NAD or NADP as acceptor"/>
    <property type="evidence" value="ECO:0007669"/>
    <property type="project" value="UniProtKB-ARBA"/>
</dbReference>
<dbReference type="EMBL" id="CAJSTJ010000135">
    <property type="protein sequence ID" value="CAG7560455.1"/>
    <property type="molecule type" value="Genomic_DNA"/>
</dbReference>
<evidence type="ECO:0000256" key="2">
    <source>
        <dbReference type="ARBA" id="ARBA00022857"/>
    </source>
</evidence>
<name>A0A8J2IUJ7_FUSEQ</name>
<organism evidence="5 6">
    <name type="scientific">Fusarium equiseti</name>
    <name type="common">Fusarium scirpi</name>
    <dbReference type="NCBI Taxonomy" id="61235"/>
    <lineage>
        <taxon>Eukaryota</taxon>
        <taxon>Fungi</taxon>
        <taxon>Dikarya</taxon>
        <taxon>Ascomycota</taxon>
        <taxon>Pezizomycotina</taxon>
        <taxon>Sordariomycetes</taxon>
        <taxon>Hypocreomycetidae</taxon>
        <taxon>Hypocreales</taxon>
        <taxon>Nectriaceae</taxon>
        <taxon>Fusarium</taxon>
        <taxon>Fusarium incarnatum-equiseti species complex</taxon>
    </lineage>
</organism>
<evidence type="ECO:0000256" key="3">
    <source>
        <dbReference type="ARBA" id="ARBA00023002"/>
    </source>
</evidence>
<dbReference type="PANTHER" id="PTHR42760:SF111">
    <property type="entry name" value="3-OXOACYL-(ACYL-CARRIER-PROTEIN) REDUCTASE (AFU_ORTHOLOGUE AFUA_1G10100)"/>
    <property type="match status" value="1"/>
</dbReference>
<gene>
    <name evidence="5" type="ORF">FEQUK3_LOCUS6155</name>
</gene>